<keyword evidence="3 5" id="KW-1133">Transmembrane helix</keyword>
<dbReference type="GO" id="GO:0006508">
    <property type="term" value="P:proteolysis"/>
    <property type="evidence" value="ECO:0007669"/>
    <property type="project" value="UniProtKB-KW"/>
</dbReference>
<comment type="caution">
    <text evidence="7">The sequence shown here is derived from an EMBL/GenBank/DDBJ whole genome shotgun (WGS) entry which is preliminary data.</text>
</comment>
<feature type="transmembrane region" description="Helical" evidence="5">
    <location>
        <begin position="7"/>
        <end position="32"/>
    </location>
</feature>
<dbReference type="Gene3D" id="2.40.50.140">
    <property type="entry name" value="Nucleic acid-binding proteins"/>
    <property type="match status" value="1"/>
</dbReference>
<keyword evidence="7" id="KW-0378">Hydrolase</keyword>
<evidence type="ECO:0000313" key="8">
    <source>
        <dbReference type="Proteomes" id="UP000315343"/>
    </source>
</evidence>
<comment type="subcellular location">
    <subcellularLocation>
        <location evidence="1">Membrane</location>
        <topology evidence="1">Multi-pass membrane protein</topology>
    </subcellularLocation>
</comment>
<dbReference type="RefSeq" id="WP_019229228.1">
    <property type="nucleotide sequence ID" value="NZ_DAMBUX010000006.1"/>
</dbReference>
<organism evidence="7 8">
    <name type="scientific">Sedimentibacter saalensis</name>
    <dbReference type="NCBI Taxonomy" id="130788"/>
    <lineage>
        <taxon>Bacteria</taxon>
        <taxon>Bacillati</taxon>
        <taxon>Bacillota</taxon>
        <taxon>Tissierellia</taxon>
        <taxon>Sedimentibacter</taxon>
    </lineage>
</organism>
<dbReference type="InterPro" id="IPR052165">
    <property type="entry name" value="Membrane_assoc_protease"/>
</dbReference>
<sequence>MEYISWAWLLIIAACLAIEAFTMGLTTIWFAIGGVAAWVVYFAGAGIEIQIVVFLLVSILCLFLTRPFFVEKLKVGKTRTNAESLIGEYVKVVTEINNINNEGTVKVGGQVWSARSLNDEVIAEGEMVVIKKIVGVKLIVERK</sequence>
<accession>A0A562JL60</accession>
<dbReference type="InterPro" id="IPR012340">
    <property type="entry name" value="NA-bd_OB-fold"/>
</dbReference>
<dbReference type="EMBL" id="VLKH01000001">
    <property type="protein sequence ID" value="TWH83878.1"/>
    <property type="molecule type" value="Genomic_DNA"/>
</dbReference>
<evidence type="ECO:0000256" key="3">
    <source>
        <dbReference type="ARBA" id="ARBA00022989"/>
    </source>
</evidence>
<keyword evidence="2 5" id="KW-0812">Transmembrane</keyword>
<dbReference type="PANTHER" id="PTHR33507:SF3">
    <property type="entry name" value="INNER MEMBRANE PROTEIN YBBJ"/>
    <property type="match status" value="1"/>
</dbReference>
<evidence type="ECO:0000259" key="6">
    <source>
        <dbReference type="Pfam" id="PF01957"/>
    </source>
</evidence>
<dbReference type="OrthoDB" id="5054at2"/>
<dbReference type="PANTHER" id="PTHR33507">
    <property type="entry name" value="INNER MEMBRANE PROTEIN YBBJ"/>
    <property type="match status" value="1"/>
</dbReference>
<feature type="transmembrane region" description="Helical" evidence="5">
    <location>
        <begin position="38"/>
        <end position="64"/>
    </location>
</feature>
<keyword evidence="7" id="KW-0645">Protease</keyword>
<dbReference type="InterPro" id="IPR002810">
    <property type="entry name" value="NfeD-like_C"/>
</dbReference>
<protein>
    <submittedName>
        <fullName evidence="7">Membrane protein implicated in regulation of membrane protease activity</fullName>
    </submittedName>
</protein>
<proteinExistence type="predicted"/>
<evidence type="ECO:0000256" key="4">
    <source>
        <dbReference type="ARBA" id="ARBA00023136"/>
    </source>
</evidence>
<dbReference type="Pfam" id="PF01957">
    <property type="entry name" value="NfeD"/>
    <property type="match status" value="1"/>
</dbReference>
<keyword evidence="8" id="KW-1185">Reference proteome</keyword>
<evidence type="ECO:0000313" key="7">
    <source>
        <dbReference type="EMBL" id="TWH83878.1"/>
    </source>
</evidence>
<dbReference type="GO" id="GO:0008233">
    <property type="term" value="F:peptidase activity"/>
    <property type="evidence" value="ECO:0007669"/>
    <property type="project" value="UniProtKB-KW"/>
</dbReference>
<gene>
    <name evidence="7" type="ORF">LY60_00495</name>
</gene>
<evidence type="ECO:0000256" key="2">
    <source>
        <dbReference type="ARBA" id="ARBA00022692"/>
    </source>
</evidence>
<dbReference type="AlphaFoldDB" id="A0A562JL60"/>
<dbReference type="GO" id="GO:0005886">
    <property type="term" value="C:plasma membrane"/>
    <property type="evidence" value="ECO:0007669"/>
    <property type="project" value="TreeGrafter"/>
</dbReference>
<evidence type="ECO:0000256" key="1">
    <source>
        <dbReference type="ARBA" id="ARBA00004141"/>
    </source>
</evidence>
<dbReference type="Proteomes" id="UP000315343">
    <property type="component" value="Unassembled WGS sequence"/>
</dbReference>
<reference evidence="7 8" key="1">
    <citation type="submission" date="2019-07" db="EMBL/GenBank/DDBJ databases">
        <title>Genomic Encyclopedia of Type Strains, Phase I: the one thousand microbial genomes (KMG-I) project.</title>
        <authorList>
            <person name="Kyrpides N."/>
        </authorList>
    </citation>
    <scope>NUCLEOTIDE SEQUENCE [LARGE SCALE GENOMIC DNA]</scope>
    <source>
        <strain evidence="7 8">DSM 13558</strain>
    </source>
</reference>
<keyword evidence="4 5" id="KW-0472">Membrane</keyword>
<dbReference type="SUPFAM" id="SSF141322">
    <property type="entry name" value="NfeD domain-like"/>
    <property type="match status" value="1"/>
</dbReference>
<evidence type="ECO:0000256" key="5">
    <source>
        <dbReference type="SAM" id="Phobius"/>
    </source>
</evidence>
<name>A0A562JL60_9FIRM</name>
<feature type="domain" description="NfeD-like C-terminal" evidence="6">
    <location>
        <begin position="82"/>
        <end position="142"/>
    </location>
</feature>